<feature type="region of interest" description="Disordered" evidence="6">
    <location>
        <begin position="305"/>
        <end position="339"/>
    </location>
</feature>
<feature type="compositionally biased region" description="Basic and acidic residues" evidence="6">
    <location>
        <begin position="451"/>
        <end position="480"/>
    </location>
</feature>
<evidence type="ECO:0000256" key="5">
    <source>
        <dbReference type="ARBA" id="ARBA00038109"/>
    </source>
</evidence>
<feature type="compositionally biased region" description="Basic and acidic residues" evidence="6">
    <location>
        <begin position="366"/>
        <end position="378"/>
    </location>
</feature>
<proteinExistence type="inferred from homology"/>
<dbReference type="PANTHER" id="PTHR35779">
    <property type="entry name" value="PH-RESPONSE REGULATOR PROTEIN PALH/RIM21"/>
    <property type="match status" value="1"/>
</dbReference>
<evidence type="ECO:0000256" key="3">
    <source>
        <dbReference type="ARBA" id="ARBA00022989"/>
    </source>
</evidence>
<dbReference type="PANTHER" id="PTHR35779:SF1">
    <property type="entry name" value="PH-RESPONSE REGULATOR PROTEIN PALH_RIM21"/>
    <property type="match status" value="1"/>
</dbReference>
<keyword evidence="2 7" id="KW-0812">Transmembrane</keyword>
<sequence>MRDPFHASMTPQVYATGAATVIAWMLVITLIITPRTFFVGGAGGRTGLIGRRGMISGATGGDSVIGVGSRPWLQKVAALTVAISLTIATADTFKVAQRQYEDGYMDATALREKVVGGLEIQISRVISDVFLWLAQVQTLIRLFPRHKEKVIIKWTGFALIVLDMTFSCLNSFMGNAIGRPRRFVDAIPALSYLFQLALSMLYAAWVLYYSLTKRKYAFYHSMMWNVSLVALLSVVAILTPVVFFITDISNPNVAGWGDYFRWVGAAAASVIVWEWVERIEALEREEKKDGILGREIFDGDEMLDTTPSEEVTWPGHRGSGNRGNGPGAGGGTYTSGTSDARLSGVAHRIGRSSRGLHVQLEPHIPLGHEHSRRADHTALDSTSRPGSHFSAHIAGPTPPPAVASPVSRTDSTSAGSTIYAVRYHPGSEPSPLHRRRSVTEETAEPTQRQWRSGDRHSTIQWRDVEAHTTIDEEPQRERSRSRWPTVSNPFRRRHASPPPEIQQAKVLESTNQPENEKVKTQPENSTSRWDLKSRLVSFAAEQSERFLERSAGRHAEMNLPVTIIPAQPRGRTWSPEVLQSASSPVSRESNAPRVASPTLTFSPDGDDIEPIGRRELSAQELGRSITESASPTPLGLGRYQESNNSPQAFPRASPPEGPRSPRAVRPPNIERRNVN</sequence>
<evidence type="ECO:0000313" key="9">
    <source>
        <dbReference type="Proteomes" id="UP000799766"/>
    </source>
</evidence>
<feature type="region of interest" description="Disordered" evidence="6">
    <location>
        <begin position="571"/>
        <end position="675"/>
    </location>
</feature>
<comment type="subcellular location">
    <subcellularLocation>
        <location evidence="1">Membrane</location>
        <topology evidence="1">Multi-pass membrane protein</topology>
    </subcellularLocation>
</comment>
<evidence type="ECO:0000256" key="2">
    <source>
        <dbReference type="ARBA" id="ARBA00022692"/>
    </source>
</evidence>
<reference evidence="8" key="1">
    <citation type="journal article" date="2020" name="Stud. Mycol.">
        <title>101 Dothideomycetes genomes: a test case for predicting lifestyles and emergence of pathogens.</title>
        <authorList>
            <person name="Haridas S."/>
            <person name="Albert R."/>
            <person name="Binder M."/>
            <person name="Bloem J."/>
            <person name="Labutti K."/>
            <person name="Salamov A."/>
            <person name="Andreopoulos B."/>
            <person name="Baker S."/>
            <person name="Barry K."/>
            <person name="Bills G."/>
            <person name="Bluhm B."/>
            <person name="Cannon C."/>
            <person name="Castanera R."/>
            <person name="Culley D."/>
            <person name="Daum C."/>
            <person name="Ezra D."/>
            <person name="Gonzalez J."/>
            <person name="Henrissat B."/>
            <person name="Kuo A."/>
            <person name="Liang C."/>
            <person name="Lipzen A."/>
            <person name="Lutzoni F."/>
            <person name="Magnuson J."/>
            <person name="Mondo S."/>
            <person name="Nolan M."/>
            <person name="Ohm R."/>
            <person name="Pangilinan J."/>
            <person name="Park H.-J."/>
            <person name="Ramirez L."/>
            <person name="Alfaro M."/>
            <person name="Sun H."/>
            <person name="Tritt A."/>
            <person name="Yoshinaga Y."/>
            <person name="Zwiers L.-H."/>
            <person name="Turgeon B."/>
            <person name="Goodwin S."/>
            <person name="Spatafora J."/>
            <person name="Crous P."/>
            <person name="Grigoriev I."/>
        </authorList>
    </citation>
    <scope>NUCLEOTIDE SEQUENCE</scope>
    <source>
        <strain evidence="8">ATCC 16933</strain>
    </source>
</reference>
<feature type="transmembrane region" description="Helical" evidence="7">
    <location>
        <begin position="12"/>
        <end position="32"/>
    </location>
</feature>
<accession>A0A6A6NYK3</accession>
<dbReference type="EMBL" id="MU001682">
    <property type="protein sequence ID" value="KAF2456845.1"/>
    <property type="molecule type" value="Genomic_DNA"/>
</dbReference>
<dbReference type="AlphaFoldDB" id="A0A6A6NYK3"/>
<feature type="region of interest" description="Disordered" evidence="6">
    <location>
        <begin position="365"/>
        <end position="526"/>
    </location>
</feature>
<dbReference type="InterPro" id="IPR014844">
    <property type="entry name" value="PalH"/>
</dbReference>
<dbReference type="Pfam" id="PF08733">
    <property type="entry name" value="PalH"/>
    <property type="match status" value="1"/>
</dbReference>
<keyword evidence="9" id="KW-1185">Reference proteome</keyword>
<dbReference type="GO" id="GO:0005886">
    <property type="term" value="C:plasma membrane"/>
    <property type="evidence" value="ECO:0007669"/>
    <property type="project" value="TreeGrafter"/>
</dbReference>
<keyword evidence="3 7" id="KW-1133">Transmembrane helix</keyword>
<feature type="compositionally biased region" description="Gly residues" evidence="6">
    <location>
        <begin position="317"/>
        <end position="333"/>
    </location>
</feature>
<evidence type="ECO:0000256" key="1">
    <source>
        <dbReference type="ARBA" id="ARBA00004141"/>
    </source>
</evidence>
<feature type="transmembrane region" description="Helical" evidence="7">
    <location>
        <begin position="192"/>
        <end position="211"/>
    </location>
</feature>
<gene>
    <name evidence="8" type="ORF">BDY21DRAFT_346234</name>
</gene>
<feature type="transmembrane region" description="Helical" evidence="7">
    <location>
        <begin position="223"/>
        <end position="244"/>
    </location>
</feature>
<feature type="transmembrane region" description="Helical" evidence="7">
    <location>
        <begin position="151"/>
        <end position="172"/>
    </location>
</feature>
<name>A0A6A6NYK3_9PEZI</name>
<evidence type="ECO:0000313" key="8">
    <source>
        <dbReference type="EMBL" id="KAF2456845.1"/>
    </source>
</evidence>
<comment type="similarity">
    <text evidence="5">Belongs to the palH/RIM21 family.</text>
</comment>
<evidence type="ECO:0000256" key="6">
    <source>
        <dbReference type="SAM" id="MobiDB-lite"/>
    </source>
</evidence>
<protein>
    <submittedName>
        <fullName evidence="8">PalH/RIM21-domain-containing protein</fullName>
    </submittedName>
</protein>
<dbReference type="OrthoDB" id="5393256at2759"/>
<dbReference type="Proteomes" id="UP000799766">
    <property type="component" value="Unassembled WGS sequence"/>
</dbReference>
<feature type="compositionally biased region" description="Polar residues" evidence="6">
    <location>
        <begin position="577"/>
        <end position="589"/>
    </location>
</feature>
<organism evidence="8 9">
    <name type="scientific">Lineolata rhizophorae</name>
    <dbReference type="NCBI Taxonomy" id="578093"/>
    <lineage>
        <taxon>Eukaryota</taxon>
        <taxon>Fungi</taxon>
        <taxon>Dikarya</taxon>
        <taxon>Ascomycota</taxon>
        <taxon>Pezizomycotina</taxon>
        <taxon>Dothideomycetes</taxon>
        <taxon>Dothideomycetes incertae sedis</taxon>
        <taxon>Lineolatales</taxon>
        <taxon>Lineolataceae</taxon>
        <taxon>Lineolata</taxon>
    </lineage>
</organism>
<keyword evidence="4 7" id="KW-0472">Membrane</keyword>
<dbReference type="GO" id="GO:0071467">
    <property type="term" value="P:cellular response to pH"/>
    <property type="evidence" value="ECO:0007669"/>
    <property type="project" value="TreeGrafter"/>
</dbReference>
<evidence type="ECO:0000256" key="4">
    <source>
        <dbReference type="ARBA" id="ARBA00023136"/>
    </source>
</evidence>
<evidence type="ECO:0000256" key="7">
    <source>
        <dbReference type="SAM" id="Phobius"/>
    </source>
</evidence>